<dbReference type="InterPro" id="IPR006059">
    <property type="entry name" value="SBP"/>
</dbReference>
<gene>
    <name evidence="8" type="ORF">A8990_11864</name>
</gene>
<evidence type="ECO:0000256" key="3">
    <source>
        <dbReference type="ARBA" id="ARBA00023136"/>
    </source>
</evidence>
<dbReference type="Pfam" id="PF01547">
    <property type="entry name" value="SBP_bac_1"/>
    <property type="match status" value="1"/>
</dbReference>
<feature type="chain" id="PRO_5039128071" evidence="7">
    <location>
        <begin position="21"/>
        <end position="542"/>
    </location>
</feature>
<dbReference type="RefSeq" id="WP_116190054.1">
    <property type="nucleotide sequence ID" value="NZ_QTTN01000018.1"/>
</dbReference>
<protein>
    <submittedName>
        <fullName evidence="8">Carbohydrate ABC transporter substrate-binding protein (CUT1 family)</fullName>
    </submittedName>
</protein>
<feature type="signal peptide" evidence="7">
    <location>
        <begin position="1"/>
        <end position="20"/>
    </location>
</feature>
<keyword evidence="9" id="KW-1185">Reference proteome</keyword>
<keyword evidence="5" id="KW-0449">Lipoprotein</keyword>
<keyword evidence="2 7" id="KW-0732">Signal</keyword>
<dbReference type="Gene3D" id="3.40.190.10">
    <property type="entry name" value="Periplasmic binding protein-like II"/>
    <property type="match status" value="2"/>
</dbReference>
<name>A0A3D9RNR9_9BACL</name>
<evidence type="ECO:0000256" key="2">
    <source>
        <dbReference type="ARBA" id="ARBA00022729"/>
    </source>
</evidence>
<dbReference type="AlphaFoldDB" id="A0A3D9RNR9"/>
<evidence type="ECO:0000256" key="4">
    <source>
        <dbReference type="ARBA" id="ARBA00023139"/>
    </source>
</evidence>
<keyword evidence="3" id="KW-0472">Membrane</keyword>
<organism evidence="8 9">
    <name type="scientific">Paenibacillus taihuensis</name>
    <dbReference type="NCBI Taxonomy" id="1156355"/>
    <lineage>
        <taxon>Bacteria</taxon>
        <taxon>Bacillati</taxon>
        <taxon>Bacillota</taxon>
        <taxon>Bacilli</taxon>
        <taxon>Bacillales</taxon>
        <taxon>Paenibacillaceae</taxon>
        <taxon>Paenibacillus</taxon>
    </lineage>
</organism>
<evidence type="ECO:0000256" key="1">
    <source>
        <dbReference type="ARBA" id="ARBA00022475"/>
    </source>
</evidence>
<dbReference type="SUPFAM" id="SSF53850">
    <property type="entry name" value="Periplasmic binding protein-like II"/>
    <property type="match status" value="1"/>
</dbReference>
<evidence type="ECO:0000256" key="7">
    <source>
        <dbReference type="SAM" id="SignalP"/>
    </source>
</evidence>
<dbReference type="EMBL" id="QTTN01000018">
    <property type="protein sequence ID" value="REE81539.1"/>
    <property type="molecule type" value="Genomic_DNA"/>
</dbReference>
<dbReference type="PANTHER" id="PTHR43649:SF33">
    <property type="entry name" value="POLYGALACTURONAN_RHAMNOGALACTURONAN-BINDING PROTEIN YTCQ"/>
    <property type="match status" value="1"/>
</dbReference>
<dbReference type="Proteomes" id="UP000256304">
    <property type="component" value="Unassembled WGS sequence"/>
</dbReference>
<reference evidence="8 9" key="1">
    <citation type="submission" date="2018-08" db="EMBL/GenBank/DDBJ databases">
        <title>Genomic Encyclopedia of Type Strains, Phase III (KMG-III): the genomes of soil and plant-associated and newly described type strains.</title>
        <authorList>
            <person name="Whitman W."/>
        </authorList>
    </citation>
    <scope>NUCLEOTIDE SEQUENCE [LARGE SCALE GENOMIC DNA]</scope>
    <source>
        <strain evidence="8 9">CGMCC 1.10966</strain>
    </source>
</reference>
<evidence type="ECO:0000313" key="9">
    <source>
        <dbReference type="Proteomes" id="UP000256304"/>
    </source>
</evidence>
<proteinExistence type="predicted"/>
<keyword evidence="1" id="KW-1003">Cell membrane</keyword>
<evidence type="ECO:0000256" key="6">
    <source>
        <dbReference type="SAM" id="MobiDB-lite"/>
    </source>
</evidence>
<dbReference type="PANTHER" id="PTHR43649">
    <property type="entry name" value="ARABINOSE-BINDING PROTEIN-RELATED"/>
    <property type="match status" value="1"/>
</dbReference>
<dbReference type="OrthoDB" id="9787283at2"/>
<keyword evidence="4" id="KW-0564">Palmitate</keyword>
<sequence>MRNKLVSSLLIVALFSSVLAACSSKDNSTGNGNASSNAGGNSSGNEATAAADNAKDQKISIDWFDGTWEDPVPGPDSEAVKKIDEKFNVDFKPQYIPFDTYEEKLAVKMASGDIPDVIGMESVDANYMKWAQQGAFLPLDEFLKQYESTKAVPDYAWDSLKVDGKVYGIPTYFSPKGGKKPVIRKDWLDKLHLKMPTNYDELKQVIIAFTKNDPDGNGKDDTIGLGLAKGIYYDPSFGAYYGNATWYNKNGSGQYIPGAIADGNKEKVTFLADLQKQGILQADWAVTAYKDIFKAFNAGKVGVWYEQPGGSGNNGIQFDVLKQNAPSAEVVPIPPFKAPDGSQGLTISGSWYRMYMISAKLKDQPEKVKRILEMIDYFHKPVNFDQRNSQNEYFDWLYGGEGKGYQMENGAAQPIAENRSNVAPSAYITDGGWFMKDEDLFAFPKMAKTPAEQAFQQSLADLLHGSKFYVNPTGRIISPILMEKSGELQEYITTETTKMIFGERPLSDWDKMVQEYLDKGGKDMIDEVNKALEANKIQGEWK</sequence>
<dbReference type="InterPro" id="IPR050490">
    <property type="entry name" value="Bact_solute-bd_prot1"/>
</dbReference>
<feature type="region of interest" description="Disordered" evidence="6">
    <location>
        <begin position="26"/>
        <end position="51"/>
    </location>
</feature>
<feature type="compositionally biased region" description="Low complexity" evidence="6">
    <location>
        <begin position="27"/>
        <end position="51"/>
    </location>
</feature>
<evidence type="ECO:0000313" key="8">
    <source>
        <dbReference type="EMBL" id="REE81539.1"/>
    </source>
</evidence>
<accession>A0A3D9RNR9</accession>
<evidence type="ECO:0000256" key="5">
    <source>
        <dbReference type="ARBA" id="ARBA00023288"/>
    </source>
</evidence>
<comment type="caution">
    <text evidence="8">The sequence shown here is derived from an EMBL/GenBank/DDBJ whole genome shotgun (WGS) entry which is preliminary data.</text>
</comment>
<dbReference type="PROSITE" id="PS51257">
    <property type="entry name" value="PROKAR_LIPOPROTEIN"/>
    <property type="match status" value="1"/>
</dbReference>